<name>A0A078AZH1_STYLE</name>
<protein>
    <submittedName>
        <fullName evidence="1">Uncharacterized protein</fullName>
    </submittedName>
</protein>
<dbReference type="EMBL" id="CCKQ01015979">
    <property type="protein sequence ID" value="CDW87835.1"/>
    <property type="molecule type" value="Genomic_DNA"/>
</dbReference>
<dbReference type="Proteomes" id="UP000039865">
    <property type="component" value="Unassembled WGS sequence"/>
</dbReference>
<keyword evidence="2" id="KW-1185">Reference proteome</keyword>
<accession>A0A078AZH1</accession>
<evidence type="ECO:0000313" key="2">
    <source>
        <dbReference type="Proteomes" id="UP000039865"/>
    </source>
</evidence>
<organism evidence="1 2">
    <name type="scientific">Stylonychia lemnae</name>
    <name type="common">Ciliate</name>
    <dbReference type="NCBI Taxonomy" id="5949"/>
    <lineage>
        <taxon>Eukaryota</taxon>
        <taxon>Sar</taxon>
        <taxon>Alveolata</taxon>
        <taxon>Ciliophora</taxon>
        <taxon>Intramacronucleata</taxon>
        <taxon>Spirotrichea</taxon>
        <taxon>Stichotrichia</taxon>
        <taxon>Sporadotrichida</taxon>
        <taxon>Oxytrichidae</taxon>
        <taxon>Stylonychinae</taxon>
        <taxon>Stylonychia</taxon>
    </lineage>
</organism>
<dbReference type="InParanoid" id="A0A078AZH1"/>
<evidence type="ECO:0000313" key="1">
    <source>
        <dbReference type="EMBL" id="CDW87835.1"/>
    </source>
</evidence>
<proteinExistence type="predicted"/>
<dbReference type="AlphaFoldDB" id="A0A078AZH1"/>
<reference evidence="1 2" key="1">
    <citation type="submission" date="2014-06" db="EMBL/GenBank/DDBJ databases">
        <authorList>
            <person name="Swart Estienne"/>
        </authorList>
    </citation>
    <scope>NUCLEOTIDE SEQUENCE [LARGE SCALE GENOMIC DNA]</scope>
    <source>
        <strain evidence="1 2">130c</strain>
    </source>
</reference>
<gene>
    <name evidence="1" type="primary">Contig10523.g11238</name>
    <name evidence="1" type="ORF">STYLEM_16948</name>
</gene>
<sequence length="305" mass="34565">MLQLSQLQFINNSNQNISSLILEPLDQNKYKHRLNEDQTATPRLTSRQHKKLTTIQSSLENLPIVRNVKEKYGLQGNNELDRMTTLDQQNKIKFEKRNKGGGKNLPPLNDEAGSKIDSQQFEMKMYKHLQPRNSSVNQDLSQYEHLTINPINQNSNINSEEFKISNVKNGSVNGGVGGHQGLQIQHKYSLESLPMINMNRSPLNGNNGNGQGKQINVAQQRHDQSISFMDEKSFMFEDSDNQDWSKNINKKKKLKGAINSQLHQAGGQQQQLPSAIVRQSGVNMSIQEITKQANDQGNKFSFPKI</sequence>